<dbReference type="PANTHER" id="PTHR37690">
    <property type="entry name" value="CHORISMATE DEHYDRATASE"/>
    <property type="match status" value="1"/>
</dbReference>
<comment type="function">
    <text evidence="4">Catalyzes the dehydration of chorismate into 3-[(1-carboxyvinyl)oxy]benzoate, a step in the biosynthesis of menaquinone (MK, vitamin K2).</text>
</comment>
<comment type="pathway">
    <text evidence="1 4">Quinol/quinone metabolism; menaquinone biosynthesis.</text>
</comment>
<comment type="catalytic activity">
    <reaction evidence="4">
        <text>chorismate = 3-[(1-carboxyvinyl)-oxy]benzoate + H2O</text>
        <dbReference type="Rhea" id="RHEA:40051"/>
        <dbReference type="ChEBI" id="CHEBI:15377"/>
        <dbReference type="ChEBI" id="CHEBI:29748"/>
        <dbReference type="ChEBI" id="CHEBI:76981"/>
        <dbReference type="EC" id="4.2.1.151"/>
    </reaction>
</comment>
<keyword evidence="2 4" id="KW-0474">Menaquinone biosynthesis</keyword>
<dbReference type="GO" id="GO:0016836">
    <property type="term" value="F:hydro-lyase activity"/>
    <property type="evidence" value="ECO:0007669"/>
    <property type="project" value="UniProtKB-UniRule"/>
</dbReference>
<dbReference type="CDD" id="cd13634">
    <property type="entry name" value="PBP2_Sco4506"/>
    <property type="match status" value="1"/>
</dbReference>
<dbReference type="EMBL" id="CP044016">
    <property type="protein sequence ID" value="QES89166.1"/>
    <property type="molecule type" value="Genomic_DNA"/>
</dbReference>
<organism evidence="5 6">
    <name type="scientific">Rhizosphaericola mali</name>
    <dbReference type="NCBI Taxonomy" id="2545455"/>
    <lineage>
        <taxon>Bacteria</taxon>
        <taxon>Pseudomonadati</taxon>
        <taxon>Bacteroidota</taxon>
        <taxon>Chitinophagia</taxon>
        <taxon>Chitinophagales</taxon>
        <taxon>Chitinophagaceae</taxon>
        <taxon>Rhizosphaericola</taxon>
    </lineage>
</organism>
<dbReference type="KEGG" id="arac:E0W69_011000"/>
<dbReference type="GO" id="GO:0009234">
    <property type="term" value="P:menaquinone biosynthetic process"/>
    <property type="evidence" value="ECO:0007669"/>
    <property type="project" value="UniProtKB-UniRule"/>
</dbReference>
<accession>A0A5P2G046</accession>
<evidence type="ECO:0000313" key="6">
    <source>
        <dbReference type="Proteomes" id="UP000292424"/>
    </source>
</evidence>
<evidence type="ECO:0000256" key="2">
    <source>
        <dbReference type="ARBA" id="ARBA00022428"/>
    </source>
</evidence>
<dbReference type="InterPro" id="IPR003773">
    <property type="entry name" value="Menaquinone_biosynth"/>
</dbReference>
<evidence type="ECO:0000313" key="5">
    <source>
        <dbReference type="EMBL" id="QES89166.1"/>
    </source>
</evidence>
<name>A0A5P2G046_9BACT</name>
<dbReference type="InterPro" id="IPR030868">
    <property type="entry name" value="MqnA"/>
</dbReference>
<dbReference type="OrthoDB" id="9810112at2"/>
<dbReference type="UniPathway" id="UPA00079"/>
<dbReference type="HAMAP" id="MF_00995">
    <property type="entry name" value="MqnA"/>
    <property type="match status" value="1"/>
</dbReference>
<protein>
    <recommendedName>
        <fullName evidence="4">Chorismate dehydratase</fullName>
        <ecNumber evidence="4">4.2.1.151</ecNumber>
    </recommendedName>
    <alternativeName>
        <fullName evidence="4">Menaquinone biosynthetic enzyme MqnA</fullName>
    </alternativeName>
</protein>
<evidence type="ECO:0000256" key="4">
    <source>
        <dbReference type="HAMAP-Rule" id="MF_00995"/>
    </source>
</evidence>
<dbReference type="AlphaFoldDB" id="A0A5P2G046"/>
<evidence type="ECO:0000256" key="1">
    <source>
        <dbReference type="ARBA" id="ARBA00004863"/>
    </source>
</evidence>
<gene>
    <name evidence="4" type="primary">mqnA</name>
    <name evidence="5" type="ORF">E0W69_011000</name>
</gene>
<dbReference type="PANTHER" id="PTHR37690:SF1">
    <property type="entry name" value="CHORISMATE DEHYDRATASE"/>
    <property type="match status" value="1"/>
</dbReference>
<evidence type="ECO:0000256" key="3">
    <source>
        <dbReference type="ARBA" id="ARBA00023239"/>
    </source>
</evidence>
<keyword evidence="6" id="KW-1185">Reference proteome</keyword>
<proteinExistence type="inferred from homology"/>
<keyword evidence="3 4" id="KW-0456">Lyase</keyword>
<dbReference type="Proteomes" id="UP000292424">
    <property type="component" value="Chromosome"/>
</dbReference>
<dbReference type="Pfam" id="PF02621">
    <property type="entry name" value="VitK2_biosynth"/>
    <property type="match status" value="1"/>
</dbReference>
<dbReference type="Gene3D" id="3.40.190.10">
    <property type="entry name" value="Periplasmic binding protein-like II"/>
    <property type="match status" value="2"/>
</dbReference>
<sequence>MLKKIRVASVSYLNARPLIYGVQDYSPLQDKMILVEDYPSKLVKMLEDDEVDVGLVSVAAIPKLKDPHIISNYVIAAEGDVASVCLFSEVPLDEITTVLLDYQSRTSINLCKILMKFLWKKDVEFILTTGEFVDQIKGTTAGVIIGDRALVQLNNFKYIYDLAREWRKLTGKPFLFAAWIANKPLPEEFVQIFNEANSHWEKYLDQIVTEKPFPAYDLKYYFTHNINYDLTQDMKDALQMFLDYSKEIDFI</sequence>
<dbReference type="SUPFAM" id="SSF53850">
    <property type="entry name" value="Periplasmic binding protein-like II"/>
    <property type="match status" value="1"/>
</dbReference>
<comment type="similarity">
    <text evidence="4">Belongs to the MqnA/MqnD family. MqnA subfamily.</text>
</comment>
<dbReference type="EC" id="4.2.1.151" evidence="4"/>
<reference evidence="5 6" key="1">
    <citation type="submission" date="2019-09" db="EMBL/GenBank/DDBJ databases">
        <title>Complete genome sequence of Arachidicoccus sp. B3-10 isolated from apple orchard soil.</title>
        <authorList>
            <person name="Kim H.S."/>
            <person name="Han K.-I."/>
            <person name="Suh M.K."/>
            <person name="Lee K.C."/>
            <person name="Eom M.K."/>
            <person name="Kim J.-S."/>
            <person name="Kang S.W."/>
            <person name="Sin Y."/>
            <person name="Lee J.-S."/>
        </authorList>
    </citation>
    <scope>NUCLEOTIDE SEQUENCE [LARGE SCALE GENOMIC DNA]</scope>
    <source>
        <strain evidence="5 6">B3-10</strain>
    </source>
</reference>